<organism evidence="1 3">
    <name type="scientific">Schizosaccharomyces japonicus (strain yFS275 / FY16936)</name>
    <name type="common">Fission yeast</name>
    <dbReference type="NCBI Taxonomy" id="402676"/>
    <lineage>
        <taxon>Eukaryota</taxon>
        <taxon>Fungi</taxon>
        <taxon>Dikarya</taxon>
        <taxon>Ascomycota</taxon>
        <taxon>Taphrinomycotina</taxon>
        <taxon>Schizosaccharomycetes</taxon>
        <taxon>Schizosaccharomycetales</taxon>
        <taxon>Schizosaccharomycetaceae</taxon>
        <taxon>Schizosaccharomyces</taxon>
    </lineage>
</organism>
<gene>
    <name evidence="2" type="primary">mam3302</name>
    <name evidence="1" type="ORF">SJAG_03104</name>
</gene>
<dbReference type="Pfam" id="PF02330">
    <property type="entry name" value="MAM33"/>
    <property type="match status" value="1"/>
</dbReference>
<dbReference type="GeneID" id="7048450"/>
<reference evidence="1 3" key="1">
    <citation type="journal article" date="2011" name="Science">
        <title>Comparative functional genomics of the fission yeasts.</title>
        <authorList>
            <person name="Rhind N."/>
            <person name="Chen Z."/>
            <person name="Yassour M."/>
            <person name="Thompson D.A."/>
            <person name="Haas B.J."/>
            <person name="Habib N."/>
            <person name="Wapinski I."/>
            <person name="Roy S."/>
            <person name="Lin M.F."/>
            <person name="Heiman D.I."/>
            <person name="Young S.K."/>
            <person name="Furuya K."/>
            <person name="Guo Y."/>
            <person name="Pidoux A."/>
            <person name="Chen H.M."/>
            <person name="Robbertse B."/>
            <person name="Goldberg J.M."/>
            <person name="Aoki K."/>
            <person name="Bayne E.H."/>
            <person name="Berlin A.M."/>
            <person name="Desjardins C.A."/>
            <person name="Dobbs E."/>
            <person name="Dukaj L."/>
            <person name="Fan L."/>
            <person name="FitzGerald M.G."/>
            <person name="French C."/>
            <person name="Gujja S."/>
            <person name="Hansen K."/>
            <person name="Keifenheim D."/>
            <person name="Levin J.Z."/>
            <person name="Mosher R.A."/>
            <person name="Mueller C.A."/>
            <person name="Pfiffner J."/>
            <person name="Priest M."/>
            <person name="Russ C."/>
            <person name="Smialowska A."/>
            <person name="Swoboda P."/>
            <person name="Sykes S.M."/>
            <person name="Vaughn M."/>
            <person name="Vengrova S."/>
            <person name="Yoder R."/>
            <person name="Zeng Q."/>
            <person name="Allshire R."/>
            <person name="Baulcombe D."/>
            <person name="Birren B.W."/>
            <person name="Brown W."/>
            <person name="Ekwall K."/>
            <person name="Kellis M."/>
            <person name="Leatherwood J."/>
            <person name="Levin H."/>
            <person name="Margalit H."/>
            <person name="Martienssen R."/>
            <person name="Nieduszynski C.A."/>
            <person name="Spatafora J.W."/>
            <person name="Friedman N."/>
            <person name="Dalgaard J.Z."/>
            <person name="Baumann P."/>
            <person name="Niki H."/>
            <person name="Regev A."/>
            <person name="Nusbaum C."/>
        </authorList>
    </citation>
    <scope>NUCLEOTIDE SEQUENCE [LARGE SCALE GENOMIC DNA]</scope>
    <source>
        <strain evidence="3">yFS275 / FY16936</strain>
    </source>
</reference>
<keyword evidence="3" id="KW-1185">Reference proteome</keyword>
<name>B6K3C0_SCHJY</name>
<dbReference type="VEuPathDB" id="FungiDB:SJAG_03104"/>
<dbReference type="SUPFAM" id="SSF54529">
    <property type="entry name" value="Mitochondrial glycoprotein MAM33-like"/>
    <property type="match status" value="1"/>
</dbReference>
<dbReference type="RefSeq" id="XP_002174270.1">
    <property type="nucleotide sequence ID" value="XM_002174234.1"/>
</dbReference>
<dbReference type="OMA" id="QITKDEG"/>
<dbReference type="InterPro" id="IPR003428">
    <property type="entry name" value="MAM33"/>
</dbReference>
<dbReference type="HOGENOM" id="CLU_1058292_0_0_1"/>
<dbReference type="Proteomes" id="UP000001744">
    <property type="component" value="Unassembled WGS sequence"/>
</dbReference>
<evidence type="ECO:0000313" key="2">
    <source>
        <dbReference type="JaponicusDB" id="SJAG_03104"/>
    </source>
</evidence>
<accession>B6K3C0</accession>
<dbReference type="EMBL" id="KE651167">
    <property type="protein sequence ID" value="EEB07977.1"/>
    <property type="molecule type" value="Genomic_DNA"/>
</dbReference>
<dbReference type="JaponicusDB" id="SJAG_03104">
    <property type="gene designation" value="mam3302"/>
</dbReference>
<proteinExistence type="predicted"/>
<evidence type="ECO:0000313" key="3">
    <source>
        <dbReference type="Proteomes" id="UP000001744"/>
    </source>
</evidence>
<evidence type="ECO:0000313" key="1">
    <source>
        <dbReference type="EMBL" id="EEB07977.1"/>
    </source>
</evidence>
<dbReference type="AlphaFoldDB" id="B6K3C0"/>
<dbReference type="OrthoDB" id="5357920at2759"/>
<dbReference type="Gene3D" id="3.10.280.10">
    <property type="entry name" value="Mitochondrial glycoprotein"/>
    <property type="match status" value="1"/>
</dbReference>
<dbReference type="InterPro" id="IPR036561">
    <property type="entry name" value="MAM33_sf"/>
</dbReference>
<dbReference type="GO" id="GO:0005759">
    <property type="term" value="C:mitochondrial matrix"/>
    <property type="evidence" value="ECO:0007669"/>
    <property type="project" value="InterPro"/>
</dbReference>
<protein>
    <submittedName>
        <fullName evidence="1">Mam33 family protein</fullName>
    </submittedName>
</protein>
<sequence length="233" mass="27216">MRIRSGKTLSSNVLTETLALKLTSEIEIMDQLIQDYKPNSVNENLLQKYTIADNLVKNCTIAQREWNNENIKITVPVYSARNAYTHQKANNETGVDTTDEIRFFLHSLSFFVQITKDEGIMFFKLSISKLNDLRLDAFRFVNVSSRCLPLNKTPLDMDWFKKSQIYSGRNVRYLRDSFRMSLLSYLKERDITFEVLQAIVTRSWRKENALFKSWLANTVKFLMSRSKEEPVSA</sequence>